<dbReference type="AlphaFoldDB" id="A0A8S3VYA2"/>
<gene>
    <name evidence="1" type="ORF">PAPOLLO_LOCUS444</name>
</gene>
<protein>
    <submittedName>
        <fullName evidence="1">(apollo) hypothetical protein</fullName>
    </submittedName>
</protein>
<accession>A0A8S3VYA2</accession>
<evidence type="ECO:0000313" key="2">
    <source>
        <dbReference type="Proteomes" id="UP000691718"/>
    </source>
</evidence>
<organism evidence="1 2">
    <name type="scientific">Parnassius apollo</name>
    <name type="common">Apollo butterfly</name>
    <name type="synonym">Papilio apollo</name>
    <dbReference type="NCBI Taxonomy" id="110799"/>
    <lineage>
        <taxon>Eukaryota</taxon>
        <taxon>Metazoa</taxon>
        <taxon>Ecdysozoa</taxon>
        <taxon>Arthropoda</taxon>
        <taxon>Hexapoda</taxon>
        <taxon>Insecta</taxon>
        <taxon>Pterygota</taxon>
        <taxon>Neoptera</taxon>
        <taxon>Endopterygota</taxon>
        <taxon>Lepidoptera</taxon>
        <taxon>Glossata</taxon>
        <taxon>Ditrysia</taxon>
        <taxon>Papilionoidea</taxon>
        <taxon>Papilionidae</taxon>
        <taxon>Parnassiinae</taxon>
        <taxon>Parnassini</taxon>
        <taxon>Parnassius</taxon>
        <taxon>Parnassius</taxon>
    </lineage>
</organism>
<sequence>MTFGACNVRTLLDREENACPERKTAIVARELSSYNIDEAALSETHLPDEGELVEYGGGYTFFWKGLASSEPRRSGVGFAVKNYLAAQLQEYPIHISDRITILHLYMGRENYLNVISGYAPTLDKSDEVKDKFYEELTRCIDRIHSREQISWATLMPE</sequence>
<reference evidence="1" key="1">
    <citation type="submission" date="2021-04" db="EMBL/GenBank/DDBJ databases">
        <authorList>
            <person name="Tunstrom K."/>
        </authorList>
    </citation>
    <scope>NUCLEOTIDE SEQUENCE</scope>
</reference>
<evidence type="ECO:0000313" key="1">
    <source>
        <dbReference type="EMBL" id="CAG4931733.1"/>
    </source>
</evidence>
<name>A0A8S3VYA2_PARAO</name>
<keyword evidence="2" id="KW-1185">Reference proteome</keyword>
<proteinExistence type="predicted"/>
<dbReference type="Proteomes" id="UP000691718">
    <property type="component" value="Unassembled WGS sequence"/>
</dbReference>
<dbReference type="EMBL" id="CAJQZP010000008">
    <property type="protein sequence ID" value="CAG4931733.1"/>
    <property type="molecule type" value="Genomic_DNA"/>
</dbReference>
<dbReference type="OrthoDB" id="410381at2759"/>
<comment type="caution">
    <text evidence="1">The sequence shown here is derived from an EMBL/GenBank/DDBJ whole genome shotgun (WGS) entry which is preliminary data.</text>
</comment>